<feature type="region of interest" description="Disordered" evidence="7">
    <location>
        <begin position="546"/>
        <end position="568"/>
    </location>
</feature>
<keyword evidence="10" id="KW-1185">Reference proteome</keyword>
<feature type="compositionally biased region" description="Basic and acidic residues" evidence="7">
    <location>
        <begin position="321"/>
        <end position="346"/>
    </location>
</feature>
<evidence type="ECO:0000256" key="7">
    <source>
        <dbReference type="SAM" id="MobiDB-lite"/>
    </source>
</evidence>
<evidence type="ECO:0000256" key="6">
    <source>
        <dbReference type="ARBA" id="ARBA00023136"/>
    </source>
</evidence>
<feature type="compositionally biased region" description="Basic and acidic residues" evidence="7">
    <location>
        <begin position="139"/>
        <end position="150"/>
    </location>
</feature>
<feature type="compositionally biased region" description="Basic and acidic residues" evidence="7">
    <location>
        <begin position="302"/>
        <end position="312"/>
    </location>
</feature>
<comment type="subunit">
    <text evidence="3">Interacts with ERF2.</text>
</comment>
<dbReference type="InParanoid" id="V5G5Y6"/>
<evidence type="ECO:0000256" key="3">
    <source>
        <dbReference type="ARBA" id="ARBA00011396"/>
    </source>
</evidence>
<gene>
    <name evidence="9" type="ORF">PVAR5_6071</name>
</gene>
<reference evidence="10" key="1">
    <citation type="journal article" date="2014" name="Genome Announc.">
        <title>Draft genome sequence of the formaldehyde-resistant fungus Byssochlamys spectabilis No. 5 (anamorph Paecilomyces variotii No. 5) (NBRC109023).</title>
        <authorList>
            <person name="Oka T."/>
            <person name="Ekino K."/>
            <person name="Fukuda K."/>
            <person name="Nomura Y."/>
        </authorList>
    </citation>
    <scope>NUCLEOTIDE SEQUENCE [LARGE SCALE GENOMIC DNA]</scope>
    <source>
        <strain evidence="10">No. 5 / NBRC 109023</strain>
    </source>
</reference>
<dbReference type="Proteomes" id="UP000018001">
    <property type="component" value="Unassembled WGS sequence"/>
</dbReference>
<feature type="domain" description="Golgin subfamily A member 7/ERF4" evidence="8">
    <location>
        <begin position="418"/>
        <end position="534"/>
    </location>
</feature>
<dbReference type="GO" id="GO:0006612">
    <property type="term" value="P:protein targeting to membrane"/>
    <property type="evidence" value="ECO:0007669"/>
    <property type="project" value="TreeGrafter"/>
</dbReference>
<keyword evidence="6" id="KW-0472">Membrane</keyword>
<dbReference type="EMBL" id="BAUL01000198">
    <property type="protein sequence ID" value="GAD97396.1"/>
    <property type="molecule type" value="Genomic_DNA"/>
</dbReference>
<evidence type="ECO:0000313" key="10">
    <source>
        <dbReference type="Proteomes" id="UP000018001"/>
    </source>
</evidence>
<dbReference type="GO" id="GO:0005789">
    <property type="term" value="C:endoplasmic reticulum membrane"/>
    <property type="evidence" value="ECO:0007669"/>
    <property type="project" value="UniProtKB-SubCell"/>
</dbReference>
<organism evidence="9 10">
    <name type="scientific">Byssochlamys spectabilis (strain No. 5 / NBRC 109023)</name>
    <name type="common">Paecilomyces variotii</name>
    <dbReference type="NCBI Taxonomy" id="1356009"/>
    <lineage>
        <taxon>Eukaryota</taxon>
        <taxon>Fungi</taxon>
        <taxon>Dikarya</taxon>
        <taxon>Ascomycota</taxon>
        <taxon>Pezizomycotina</taxon>
        <taxon>Eurotiomycetes</taxon>
        <taxon>Eurotiomycetidae</taxon>
        <taxon>Eurotiales</taxon>
        <taxon>Thermoascaceae</taxon>
        <taxon>Paecilomyces</taxon>
    </lineage>
</organism>
<protein>
    <recommendedName>
        <fullName evidence="4">Ras modification protein ERF4</fullName>
    </recommendedName>
</protein>
<dbReference type="GO" id="GO:0031211">
    <property type="term" value="C:endoplasmic reticulum palmitoyltransferase complex"/>
    <property type="evidence" value="ECO:0007669"/>
    <property type="project" value="TreeGrafter"/>
</dbReference>
<dbReference type="HOGENOM" id="CLU_479787_0_0_1"/>
<comment type="subcellular location">
    <subcellularLocation>
        <location evidence="1">Endoplasmic reticulum membrane</location>
        <topology evidence="1">Peripheral membrane protein</topology>
    </subcellularLocation>
</comment>
<accession>V5G5Y6</accession>
<evidence type="ECO:0000313" key="9">
    <source>
        <dbReference type="EMBL" id="GAD97396.1"/>
    </source>
</evidence>
<dbReference type="PANTHER" id="PTHR13254:SF0">
    <property type="entry name" value="GOLGIN SUBFAMILY A MEMBER 7_ERF4 DOMAIN-CONTAINING PROTEIN"/>
    <property type="match status" value="1"/>
</dbReference>
<dbReference type="OrthoDB" id="5377273at2759"/>
<dbReference type="eggNOG" id="ENOG502S30T">
    <property type="taxonomic scope" value="Eukaryota"/>
</dbReference>
<keyword evidence="5" id="KW-0256">Endoplasmic reticulum</keyword>
<name>V5G5Y6_BYSSN</name>
<comment type="caution">
    <text evidence="9">The sequence shown here is derived from an EMBL/GenBank/DDBJ whole genome shotgun (WGS) entry which is preliminary data.</text>
</comment>
<dbReference type="InterPro" id="IPR051371">
    <property type="entry name" value="Ras_palmitoyltransferase"/>
</dbReference>
<evidence type="ECO:0000256" key="1">
    <source>
        <dbReference type="ARBA" id="ARBA00004406"/>
    </source>
</evidence>
<dbReference type="Pfam" id="PF10256">
    <property type="entry name" value="Erf4"/>
    <property type="match status" value="1"/>
</dbReference>
<dbReference type="PANTHER" id="PTHR13254">
    <property type="entry name" value="GOLGI AUTOANTIGEN, GOLGIN SUBFAMILY A, 7"/>
    <property type="match status" value="1"/>
</dbReference>
<feature type="compositionally biased region" description="Pro residues" evidence="7">
    <location>
        <begin position="170"/>
        <end position="181"/>
    </location>
</feature>
<evidence type="ECO:0000256" key="2">
    <source>
        <dbReference type="ARBA" id="ARBA00007732"/>
    </source>
</evidence>
<dbReference type="AlphaFoldDB" id="V5G5Y6"/>
<evidence type="ECO:0000256" key="5">
    <source>
        <dbReference type="ARBA" id="ARBA00022824"/>
    </source>
</evidence>
<proteinExistence type="inferred from homology"/>
<feature type="region of interest" description="Disordered" evidence="7">
    <location>
        <begin position="129"/>
        <end position="221"/>
    </location>
</feature>
<feature type="compositionally biased region" description="Gly residues" evidence="7">
    <location>
        <begin position="375"/>
        <end position="384"/>
    </location>
</feature>
<dbReference type="InterPro" id="IPR019383">
    <property type="entry name" value="Golgin_A_7/ERF4"/>
</dbReference>
<feature type="compositionally biased region" description="Polar residues" evidence="7">
    <location>
        <begin position="547"/>
        <end position="557"/>
    </location>
</feature>
<feature type="compositionally biased region" description="Polar residues" evidence="7">
    <location>
        <begin position="352"/>
        <end position="364"/>
    </location>
</feature>
<feature type="region of interest" description="Disordered" evidence="7">
    <location>
        <begin position="262"/>
        <end position="392"/>
    </location>
</feature>
<sequence>MNTEQCTLELSSEPRCFLVSLVFRENGICSALDWAIANRVVIQFLFPQYLRLSKLCFRQESISVGDSLAREDDQAVTRIPPVLGLPSILGSWSETEMAEVPPVFQDAALFDRFVTVFVYPCLHDRAQPASLSSQPVEGTAHHDDSSRRDQSPPQDVQPSSTTRPRIQVPAPEPLYHPPSPPTATSTSGHSPQEENRRPSLLGGFRLGSQPATTRQPASRLWNPINYVPRTTPVTIPRPQQQPSDEHLPIEAHRDAYPLLTIPEQRRSRHNPSPSSLVVERSIGESESGRTSIGLPPGHRRSGNWEETAREEMTAQISANRQENDLPGRPEPLHLRQDGGRGADDIRIPQPRHVQSQVSLRSQTFAPLPSPTGNQTSGGGTTGEGDPGDELAWGPAHPCFPHLNPHVPIASDEYLATRIIRIRRDWMVKGDLAPTFSNLYPEILDPLLPEQEFRRVIAKVNSELIKAFDPYSLRNWFDGAMGLLTGWVWDDLGATGIKSHLKQLEDWLENWNQEVGAKEGVRIWPLRRTAYMSLDIQIPDPKVGIVNDATSLPGTRPSSRLEPVDHHAR</sequence>
<comment type="similarity">
    <text evidence="2">Belongs to the ERF4 family.</text>
</comment>
<evidence type="ECO:0000256" key="4">
    <source>
        <dbReference type="ARBA" id="ARBA00018463"/>
    </source>
</evidence>
<evidence type="ECO:0000259" key="8">
    <source>
        <dbReference type="Pfam" id="PF10256"/>
    </source>
</evidence>
<feature type="compositionally biased region" description="Polar residues" evidence="7">
    <location>
        <begin position="151"/>
        <end position="164"/>
    </location>
</feature>